<organism evidence="2 3">
    <name type="scientific">Bacillus cereus HuA2-1</name>
    <dbReference type="NCBI Taxonomy" id="1053201"/>
    <lineage>
        <taxon>Bacteria</taxon>
        <taxon>Bacillati</taxon>
        <taxon>Bacillota</taxon>
        <taxon>Bacilli</taxon>
        <taxon>Bacillales</taxon>
        <taxon>Bacillaceae</taxon>
        <taxon>Bacillus</taxon>
        <taxon>Bacillus cereus group</taxon>
    </lineage>
</organism>
<dbReference type="EMBL" id="AHDV01000048">
    <property type="protein sequence ID" value="EJV75421.1"/>
    <property type="molecule type" value="Genomic_DNA"/>
</dbReference>
<dbReference type="InterPro" id="IPR024402">
    <property type="entry name" value="DUF2726"/>
</dbReference>
<evidence type="ECO:0000313" key="3">
    <source>
        <dbReference type="Proteomes" id="UP000004136"/>
    </source>
</evidence>
<protein>
    <recommendedName>
        <fullName evidence="1">DUF2726 domain-containing protein</fullName>
    </recommendedName>
</protein>
<sequence>MAKKKTHEVFLQEVFDLVAAEYSVIGLYASTNVKIKLQHNECGYNFEMIPKAFLRGQRCPKCARERVARNNRHTHEQYLKEVETRYGFEYIVLGQYVNGISKIKMKHVQCNHEYEVMPKNFLRGDRCPNCFGTPKKSQQQFLEEVNTITDDYEVLTPYKGNKKKVRFKHKICGCEFETMPIHFLRGSGCPKCAGNMQKTHAQFETEVFDLVGDKYVVLSEYKNWMTKVKMQHNECGNVYEVTPNSFLCGRRCPVCMLRKRGESTRKTHNEFLREVQELYGKEYTVLSDYITSVFKVTVQHNKCGNIYYANPSAFLGGNGCPICSLTNRIEKQTKTHETFVQEVFDRVEDEYTVLGHYINTDTHIQMRHNTCQYEYLVTPDKFLGGTRCPDCYGNQKKTTQQFIKEVYNLVGDNYSIIGEYINNATKICLKHNECGYEYKVAPGSFLAGTRCPACNESHGERAIRDYLIEHDIPFISQYTIEDCKDIRVLKFDFAVFHEDGSLRCLIEYDGGQHFYPVKYFGGEKGFQATKRRDEIKNKYCNANGIKLFRIPYFEENITKVLDGYALDNFERSTT</sequence>
<evidence type="ECO:0000259" key="1">
    <source>
        <dbReference type="Pfam" id="PF10881"/>
    </source>
</evidence>
<feature type="domain" description="DUF2726" evidence="1">
    <location>
        <begin position="489"/>
        <end position="552"/>
    </location>
</feature>
<dbReference type="Pfam" id="PF10881">
    <property type="entry name" value="DUF2726"/>
    <property type="match status" value="1"/>
</dbReference>
<gene>
    <name evidence="2" type="ORF">IG3_05444</name>
</gene>
<name>J9B926_BACCE</name>
<reference evidence="2 3" key="1">
    <citation type="submission" date="2012-04" db="EMBL/GenBank/DDBJ databases">
        <title>The Genome Sequence of Bacillus cereus HuA2-1.</title>
        <authorList>
            <consortium name="The Broad Institute Genome Sequencing Platform"/>
            <consortium name="The Broad Institute Genome Sequencing Center for Infectious Disease"/>
            <person name="Feldgarden M."/>
            <person name="Van der Auwera G.A."/>
            <person name="Mahillon J."/>
            <person name="Duprez V."/>
            <person name="Timmery S."/>
            <person name="Mattelet C."/>
            <person name="Dierick K."/>
            <person name="Sun M."/>
            <person name="Yu Z."/>
            <person name="Zhu L."/>
            <person name="Hu X."/>
            <person name="Shank E.B."/>
            <person name="Swiecicka I."/>
            <person name="Hansen B.M."/>
            <person name="Andrup L."/>
            <person name="Young S.K."/>
            <person name="Zeng Q."/>
            <person name="Gargeya S."/>
            <person name="Fitzgerald M."/>
            <person name="Haas B."/>
            <person name="Abouelleil A."/>
            <person name="Alvarado L."/>
            <person name="Arachchi H.M."/>
            <person name="Berlin A."/>
            <person name="Chapman S.B."/>
            <person name="Goldberg J."/>
            <person name="Griggs A."/>
            <person name="Gujja S."/>
            <person name="Hansen M."/>
            <person name="Howarth C."/>
            <person name="Imamovic A."/>
            <person name="Larimer J."/>
            <person name="McCowen C."/>
            <person name="Montmayeur A."/>
            <person name="Murphy C."/>
            <person name="Neiman D."/>
            <person name="Pearson M."/>
            <person name="Priest M."/>
            <person name="Roberts A."/>
            <person name="Saif S."/>
            <person name="Shea T."/>
            <person name="Sisk P."/>
            <person name="Sykes S."/>
            <person name="Wortman J."/>
            <person name="Nusbaum C."/>
            <person name="Birren B."/>
        </authorList>
    </citation>
    <scope>NUCLEOTIDE SEQUENCE [LARGE SCALE GENOMIC DNA]</scope>
    <source>
        <strain evidence="2 3">HuA2-1</strain>
    </source>
</reference>
<dbReference type="AlphaFoldDB" id="J9B926"/>
<evidence type="ECO:0000313" key="2">
    <source>
        <dbReference type="EMBL" id="EJV75421.1"/>
    </source>
</evidence>
<dbReference type="OrthoDB" id="2086462at2"/>
<dbReference type="Proteomes" id="UP000004136">
    <property type="component" value="Unassembled WGS sequence"/>
</dbReference>
<accession>J9B926</accession>
<dbReference type="PATRIC" id="fig|1053201.3.peg.5582"/>
<dbReference type="Gene3D" id="3.40.960.10">
    <property type="entry name" value="VSR Endonuclease"/>
    <property type="match status" value="1"/>
</dbReference>
<dbReference type="RefSeq" id="WP_002204226.1">
    <property type="nucleotide sequence ID" value="NZ_JH804674.1"/>
</dbReference>
<comment type="caution">
    <text evidence="2">The sequence shown here is derived from an EMBL/GenBank/DDBJ whole genome shotgun (WGS) entry which is preliminary data.</text>
</comment>
<dbReference type="HOGENOM" id="CLU_028791_1_0_9"/>
<proteinExistence type="predicted"/>